<dbReference type="Proteomes" id="UP000201838">
    <property type="component" value="Unassembled WGS sequence"/>
</dbReference>
<dbReference type="SFLD" id="SFLDG00179">
    <property type="entry name" value="mandelate_racemase"/>
    <property type="match status" value="1"/>
</dbReference>
<sequence length="389" mass="42641">MSEGWTRKKRISSGASFNPMKIIGLDIRCCRYDGSAIEGAALRDGSEINGFEFLVYTLHTNTGDSASMFGFAGRSARGAGHMAAASLRPFLMGRNPLDREAIWQDWRTADRWWHHLPIYMYGPVDCCLWLLGAHAAGQPLWRYIGGAQSTVPVYASSMVLKDADAYANEALAVRDAGFKAYKIHPPGNSLGEDIEIHQAVRTAVGTDFNLMSDPVAAHSFEEAVRFGRALEKLDYLWLEEPLPDENFAALRELTRVLDIPVVGTEVLAKHPYSVAECIATRVTDAVRADVSWTGGVTGALKTARLAEAFHMNCELHTTIFHPLELVNLHVAGAVRNNSYFELLWPIETFDFGLTSALPMADGIATLPTAPGLGAELDWDMIDGATQEVV</sequence>
<dbReference type="Pfam" id="PF13378">
    <property type="entry name" value="MR_MLE_C"/>
    <property type="match status" value="1"/>
</dbReference>
<dbReference type="SUPFAM" id="SSF51604">
    <property type="entry name" value="Enolase C-terminal domain-like"/>
    <property type="match status" value="1"/>
</dbReference>
<keyword evidence="2" id="KW-0479">Metal-binding</keyword>
<evidence type="ECO:0000256" key="3">
    <source>
        <dbReference type="ARBA" id="ARBA00022842"/>
    </source>
</evidence>
<dbReference type="InterPro" id="IPR013342">
    <property type="entry name" value="Mandelate_racemase_C"/>
</dbReference>
<gene>
    <name evidence="5" type="primary">ykfB_2</name>
    <name evidence="5" type="ORF">BOA8489_03812</name>
</gene>
<evidence type="ECO:0000313" key="5">
    <source>
        <dbReference type="EMBL" id="SMX25668.1"/>
    </source>
</evidence>
<evidence type="ECO:0000313" key="6">
    <source>
        <dbReference type="Proteomes" id="UP000201838"/>
    </source>
</evidence>
<dbReference type="PANTHER" id="PTHR13794">
    <property type="entry name" value="ENOLASE SUPERFAMILY, MANDELATE RACEMASE"/>
    <property type="match status" value="1"/>
</dbReference>
<dbReference type="InterPro" id="IPR029065">
    <property type="entry name" value="Enolase_C-like"/>
</dbReference>
<dbReference type="SFLD" id="SFLDS00001">
    <property type="entry name" value="Enolase"/>
    <property type="match status" value="1"/>
</dbReference>
<evidence type="ECO:0000259" key="4">
    <source>
        <dbReference type="SMART" id="SM00922"/>
    </source>
</evidence>
<feature type="domain" description="Mandelate racemase/muconate lactonizing enzyme C-terminal" evidence="4">
    <location>
        <begin position="163"/>
        <end position="260"/>
    </location>
</feature>
<dbReference type="InterPro" id="IPR029017">
    <property type="entry name" value="Enolase-like_N"/>
</dbReference>
<dbReference type="Gene3D" id="3.20.20.120">
    <property type="entry name" value="Enolase-like C-terminal domain"/>
    <property type="match status" value="1"/>
</dbReference>
<dbReference type="GO" id="GO:0000287">
    <property type="term" value="F:magnesium ion binding"/>
    <property type="evidence" value="ECO:0007669"/>
    <property type="project" value="TreeGrafter"/>
</dbReference>
<dbReference type="GO" id="GO:0016052">
    <property type="term" value="P:carbohydrate catabolic process"/>
    <property type="evidence" value="ECO:0007669"/>
    <property type="project" value="TreeGrafter"/>
</dbReference>
<dbReference type="EC" id="5.1.1.-" evidence="5"/>
<dbReference type="AlphaFoldDB" id="A0A238J4N7"/>
<dbReference type="SMART" id="SM00922">
    <property type="entry name" value="MR_MLE"/>
    <property type="match status" value="1"/>
</dbReference>
<dbReference type="GO" id="GO:0016853">
    <property type="term" value="F:isomerase activity"/>
    <property type="evidence" value="ECO:0007669"/>
    <property type="project" value="UniProtKB-KW"/>
</dbReference>
<name>A0A238J4N7_9RHOB</name>
<dbReference type="Gene3D" id="3.30.390.10">
    <property type="entry name" value="Enolase-like, N-terminal domain"/>
    <property type="match status" value="1"/>
</dbReference>
<keyword evidence="5" id="KW-0413">Isomerase</keyword>
<evidence type="ECO:0000256" key="2">
    <source>
        <dbReference type="ARBA" id="ARBA00022723"/>
    </source>
</evidence>
<dbReference type="InterPro" id="IPR046945">
    <property type="entry name" value="RHMD-like"/>
</dbReference>
<keyword evidence="3" id="KW-0460">Magnesium</keyword>
<reference evidence="5 6" key="1">
    <citation type="submission" date="2017-05" db="EMBL/GenBank/DDBJ databases">
        <authorList>
            <person name="Song R."/>
            <person name="Chenine A.L."/>
            <person name="Ruprecht R.M."/>
        </authorList>
    </citation>
    <scope>NUCLEOTIDE SEQUENCE [LARGE SCALE GENOMIC DNA]</scope>
    <source>
        <strain evidence="5 6">CECT 8489</strain>
    </source>
</reference>
<dbReference type="EMBL" id="FXXQ01000022">
    <property type="protein sequence ID" value="SMX25668.1"/>
    <property type="molecule type" value="Genomic_DNA"/>
</dbReference>
<dbReference type="SUPFAM" id="SSF54826">
    <property type="entry name" value="Enolase N-terminal domain-like"/>
    <property type="match status" value="1"/>
</dbReference>
<dbReference type="GO" id="GO:0016836">
    <property type="term" value="F:hydro-lyase activity"/>
    <property type="evidence" value="ECO:0007669"/>
    <property type="project" value="TreeGrafter"/>
</dbReference>
<comment type="cofactor">
    <cofactor evidence="1">
        <name>Mg(2+)</name>
        <dbReference type="ChEBI" id="CHEBI:18420"/>
    </cofactor>
</comment>
<keyword evidence="6" id="KW-1185">Reference proteome</keyword>
<accession>A0A238J4N7</accession>
<protein>
    <submittedName>
        <fullName evidence="5">L-Ala-D/L-Glu epimerase</fullName>
        <ecNumber evidence="5">5.1.1.-</ecNumber>
    </submittedName>
</protein>
<dbReference type="InterPro" id="IPR036849">
    <property type="entry name" value="Enolase-like_C_sf"/>
</dbReference>
<proteinExistence type="predicted"/>
<organism evidence="5 6">
    <name type="scientific">Boseongicola aestuarii</name>
    <dbReference type="NCBI Taxonomy" id="1470561"/>
    <lineage>
        <taxon>Bacteria</taxon>
        <taxon>Pseudomonadati</taxon>
        <taxon>Pseudomonadota</taxon>
        <taxon>Alphaproteobacteria</taxon>
        <taxon>Rhodobacterales</taxon>
        <taxon>Paracoccaceae</taxon>
        <taxon>Boseongicola</taxon>
    </lineage>
</organism>
<evidence type="ECO:0000256" key="1">
    <source>
        <dbReference type="ARBA" id="ARBA00001946"/>
    </source>
</evidence>
<dbReference type="PANTHER" id="PTHR13794:SF58">
    <property type="entry name" value="MITOCHONDRIAL ENOLASE SUPERFAMILY MEMBER 1"/>
    <property type="match status" value="1"/>
</dbReference>